<accession>A0AAD7VGP1</accession>
<gene>
    <name evidence="2" type="ORF">O6P43_004938</name>
</gene>
<keyword evidence="3" id="KW-1185">Reference proteome</keyword>
<protein>
    <submittedName>
        <fullName evidence="2">Constitutive triple response 1</fullName>
    </submittedName>
</protein>
<feature type="compositionally biased region" description="Polar residues" evidence="1">
    <location>
        <begin position="56"/>
        <end position="71"/>
    </location>
</feature>
<organism evidence="2 3">
    <name type="scientific">Quillaja saponaria</name>
    <name type="common">Soap bark tree</name>
    <dbReference type="NCBI Taxonomy" id="32244"/>
    <lineage>
        <taxon>Eukaryota</taxon>
        <taxon>Viridiplantae</taxon>
        <taxon>Streptophyta</taxon>
        <taxon>Embryophyta</taxon>
        <taxon>Tracheophyta</taxon>
        <taxon>Spermatophyta</taxon>
        <taxon>Magnoliopsida</taxon>
        <taxon>eudicotyledons</taxon>
        <taxon>Gunneridae</taxon>
        <taxon>Pentapetalae</taxon>
        <taxon>rosids</taxon>
        <taxon>fabids</taxon>
        <taxon>Fabales</taxon>
        <taxon>Quillajaceae</taxon>
        <taxon>Quillaja</taxon>
    </lineage>
</organism>
<dbReference type="EMBL" id="JARAOO010000003">
    <property type="protein sequence ID" value="KAJ7974949.1"/>
    <property type="molecule type" value="Genomic_DNA"/>
</dbReference>
<dbReference type="Proteomes" id="UP001163823">
    <property type="component" value="Chromosome 3"/>
</dbReference>
<reference evidence="2" key="1">
    <citation type="journal article" date="2023" name="Science">
        <title>Elucidation of the pathway for biosynthesis of saponin adjuvants from the soapbark tree.</title>
        <authorList>
            <person name="Reed J."/>
            <person name="Orme A."/>
            <person name="El-Demerdash A."/>
            <person name="Owen C."/>
            <person name="Martin L.B.B."/>
            <person name="Misra R.C."/>
            <person name="Kikuchi S."/>
            <person name="Rejzek M."/>
            <person name="Martin A.C."/>
            <person name="Harkess A."/>
            <person name="Leebens-Mack J."/>
            <person name="Louveau T."/>
            <person name="Stephenson M.J."/>
            <person name="Osbourn A."/>
        </authorList>
    </citation>
    <scope>NUCLEOTIDE SEQUENCE</scope>
    <source>
        <strain evidence="2">S10</strain>
    </source>
</reference>
<name>A0AAD7VGP1_QUISA</name>
<dbReference type="AlphaFoldDB" id="A0AAD7VGP1"/>
<comment type="caution">
    <text evidence="2">The sequence shown here is derived from an EMBL/GenBank/DDBJ whole genome shotgun (WGS) entry which is preliminary data.</text>
</comment>
<sequence>MKVEDDSGCLNGLRKWAQKTVDSYQLQRALVLRLSSRAANACDPNLLKVESDNGEMPSSSASVQAMSYDSG</sequence>
<evidence type="ECO:0000256" key="1">
    <source>
        <dbReference type="SAM" id="MobiDB-lite"/>
    </source>
</evidence>
<dbReference type="KEGG" id="qsa:O6P43_004938"/>
<feature type="region of interest" description="Disordered" evidence="1">
    <location>
        <begin position="49"/>
        <end position="71"/>
    </location>
</feature>
<evidence type="ECO:0000313" key="2">
    <source>
        <dbReference type="EMBL" id="KAJ7974949.1"/>
    </source>
</evidence>
<proteinExistence type="predicted"/>
<evidence type="ECO:0000313" key="3">
    <source>
        <dbReference type="Proteomes" id="UP001163823"/>
    </source>
</evidence>